<gene>
    <name evidence="2" type="ORF">ACFQO6_16845</name>
</gene>
<evidence type="ECO:0008006" key="4">
    <source>
        <dbReference type="Google" id="ProtNLM"/>
    </source>
</evidence>
<name>A0ABW2N6W7_9ACTN</name>
<organism evidence="2 3">
    <name type="scientific">Nocardioides astragali</name>
    <dbReference type="NCBI Taxonomy" id="1776736"/>
    <lineage>
        <taxon>Bacteria</taxon>
        <taxon>Bacillati</taxon>
        <taxon>Actinomycetota</taxon>
        <taxon>Actinomycetes</taxon>
        <taxon>Propionibacteriales</taxon>
        <taxon>Nocardioidaceae</taxon>
        <taxon>Nocardioides</taxon>
    </lineage>
</organism>
<sequence length="476" mass="46728">MTKGPNRLVLDQYLDTASEGALKGAGFDWKRKAKDLERLSTALKSAAQQAELRIGEQTLTGPALRAGMEESAESLALKSEQLRAAGEALTQVGRQLSDARDQRDALADLGEKPAVYQAPAGTPGVELTPEEIQAQADASQARANERSAWQSEYDQQEAKSRALTREMDAAFLGAIPPMKEIHGEKDPTEPPPNVPSGPNGPYLPGTQAPPVTGGGGGGGNTGGGLIGGGLVDDGNDGDGGGKHKPPPPVITPIVIECNLTPTPTTTTPTTTTPTTTTHVQTVGPTSTVTGSSQDGITYQPSGAQVPAPTGASAGSPGATAAAFGAAGGAAGMAAGAVRPGAAPSAAGSAPVRAIGSTGRAGSPGALSRSAAAGSSAGRGAATTGSAASRAAGSAARGTAAGSTAGRGAAGSRGAGGSTSGSRAGGRGASGARSAAVGSAGGRSGRKGERERTSDRDSLVYDQDWLGDDDVAPSVLD</sequence>
<feature type="compositionally biased region" description="Gly residues" evidence="1">
    <location>
        <begin position="212"/>
        <end position="231"/>
    </location>
</feature>
<feature type="compositionally biased region" description="Basic and acidic residues" evidence="1">
    <location>
        <begin position="445"/>
        <end position="458"/>
    </location>
</feature>
<protein>
    <recommendedName>
        <fullName evidence="4">PPE domain-containing protein</fullName>
    </recommendedName>
</protein>
<reference evidence="3" key="1">
    <citation type="journal article" date="2019" name="Int. J. Syst. Evol. Microbiol.">
        <title>The Global Catalogue of Microorganisms (GCM) 10K type strain sequencing project: providing services to taxonomists for standard genome sequencing and annotation.</title>
        <authorList>
            <consortium name="The Broad Institute Genomics Platform"/>
            <consortium name="The Broad Institute Genome Sequencing Center for Infectious Disease"/>
            <person name="Wu L."/>
            <person name="Ma J."/>
        </authorList>
    </citation>
    <scope>NUCLEOTIDE SEQUENCE [LARGE SCALE GENOMIC DNA]</scope>
    <source>
        <strain evidence="3">FCH27</strain>
    </source>
</reference>
<accession>A0ABW2N6W7</accession>
<feature type="region of interest" description="Disordered" evidence="1">
    <location>
        <begin position="133"/>
        <end position="161"/>
    </location>
</feature>
<feature type="compositionally biased region" description="Basic and acidic residues" evidence="1">
    <location>
        <begin position="179"/>
        <end position="188"/>
    </location>
</feature>
<feature type="compositionally biased region" description="Gly residues" evidence="1">
    <location>
        <begin position="407"/>
        <end position="428"/>
    </location>
</feature>
<evidence type="ECO:0000256" key="1">
    <source>
        <dbReference type="SAM" id="MobiDB-lite"/>
    </source>
</evidence>
<feature type="compositionally biased region" description="Polar residues" evidence="1">
    <location>
        <begin position="136"/>
        <end position="153"/>
    </location>
</feature>
<evidence type="ECO:0000313" key="3">
    <source>
        <dbReference type="Proteomes" id="UP001596524"/>
    </source>
</evidence>
<keyword evidence="3" id="KW-1185">Reference proteome</keyword>
<evidence type="ECO:0000313" key="2">
    <source>
        <dbReference type="EMBL" id="MFC7361943.1"/>
    </source>
</evidence>
<dbReference type="EMBL" id="JBHTCH010000020">
    <property type="protein sequence ID" value="MFC7361943.1"/>
    <property type="molecule type" value="Genomic_DNA"/>
</dbReference>
<proteinExistence type="predicted"/>
<comment type="caution">
    <text evidence="2">The sequence shown here is derived from an EMBL/GenBank/DDBJ whole genome shotgun (WGS) entry which is preliminary data.</text>
</comment>
<feature type="compositionally biased region" description="Low complexity" evidence="1">
    <location>
        <begin position="251"/>
        <end position="293"/>
    </location>
</feature>
<dbReference type="RefSeq" id="WP_255892376.1">
    <property type="nucleotide sequence ID" value="NZ_JAFMZM010000006.1"/>
</dbReference>
<feature type="compositionally biased region" description="Low complexity" evidence="1">
    <location>
        <begin position="331"/>
        <end position="406"/>
    </location>
</feature>
<dbReference type="Proteomes" id="UP001596524">
    <property type="component" value="Unassembled WGS sequence"/>
</dbReference>
<feature type="compositionally biased region" description="Low complexity" evidence="1">
    <location>
        <begin position="306"/>
        <end position="324"/>
    </location>
</feature>
<feature type="region of interest" description="Disordered" evidence="1">
    <location>
        <begin position="179"/>
        <end position="476"/>
    </location>
</feature>